<dbReference type="AlphaFoldDB" id="A0AAW0HE58"/>
<feature type="region of interest" description="Disordered" evidence="1">
    <location>
        <begin position="21"/>
        <end position="41"/>
    </location>
</feature>
<accession>A0AAW0HE58</accession>
<evidence type="ECO:0000313" key="3">
    <source>
        <dbReference type="Proteomes" id="UP001488838"/>
    </source>
</evidence>
<dbReference type="EMBL" id="JBBHLL010000587">
    <property type="protein sequence ID" value="KAK7799876.1"/>
    <property type="molecule type" value="Genomic_DNA"/>
</dbReference>
<protein>
    <submittedName>
        <fullName evidence="2">Uncharacterized protein</fullName>
    </submittedName>
</protein>
<sequence>MRYFRDFFIFTGATKKANKREAGRANVIQQQPRGSASGSRLTVHRLREDELQEVFGPVFGVLQQLIHAVPPVQERLPALPGQRHLPPALHDDRALVAGELG</sequence>
<comment type="caution">
    <text evidence="2">The sequence shown here is derived from an EMBL/GenBank/DDBJ whole genome shotgun (WGS) entry which is preliminary data.</text>
</comment>
<gene>
    <name evidence="2" type="ORF">U0070_016295</name>
</gene>
<reference evidence="2 3" key="1">
    <citation type="journal article" date="2023" name="bioRxiv">
        <title>Conserved and derived expression patterns and positive selection on dental genes reveal complex evolutionary context of ever-growing rodent molars.</title>
        <authorList>
            <person name="Calamari Z.T."/>
            <person name="Song A."/>
            <person name="Cohen E."/>
            <person name="Akter M."/>
            <person name="Roy R.D."/>
            <person name="Hallikas O."/>
            <person name="Christensen M.M."/>
            <person name="Li P."/>
            <person name="Marangoni P."/>
            <person name="Jernvall J."/>
            <person name="Klein O.D."/>
        </authorList>
    </citation>
    <scope>NUCLEOTIDE SEQUENCE [LARGE SCALE GENOMIC DNA]</scope>
    <source>
        <strain evidence="2">V071</strain>
    </source>
</reference>
<feature type="compositionally biased region" description="Polar residues" evidence="1">
    <location>
        <begin position="27"/>
        <end position="40"/>
    </location>
</feature>
<dbReference type="Proteomes" id="UP001488838">
    <property type="component" value="Unassembled WGS sequence"/>
</dbReference>
<evidence type="ECO:0000256" key="1">
    <source>
        <dbReference type="SAM" id="MobiDB-lite"/>
    </source>
</evidence>
<keyword evidence="3" id="KW-1185">Reference proteome</keyword>
<proteinExistence type="predicted"/>
<evidence type="ECO:0000313" key="2">
    <source>
        <dbReference type="EMBL" id="KAK7799876.1"/>
    </source>
</evidence>
<organism evidence="2 3">
    <name type="scientific">Myodes glareolus</name>
    <name type="common">Bank vole</name>
    <name type="synonym">Clethrionomys glareolus</name>
    <dbReference type="NCBI Taxonomy" id="447135"/>
    <lineage>
        <taxon>Eukaryota</taxon>
        <taxon>Metazoa</taxon>
        <taxon>Chordata</taxon>
        <taxon>Craniata</taxon>
        <taxon>Vertebrata</taxon>
        <taxon>Euteleostomi</taxon>
        <taxon>Mammalia</taxon>
        <taxon>Eutheria</taxon>
        <taxon>Euarchontoglires</taxon>
        <taxon>Glires</taxon>
        <taxon>Rodentia</taxon>
        <taxon>Myomorpha</taxon>
        <taxon>Muroidea</taxon>
        <taxon>Cricetidae</taxon>
        <taxon>Arvicolinae</taxon>
        <taxon>Myodes</taxon>
    </lineage>
</organism>
<name>A0AAW0HE58_MYOGA</name>